<keyword evidence="10" id="KW-1185">Reference proteome</keyword>
<dbReference type="Proteomes" id="UP000013523">
    <property type="component" value="Chromosome"/>
</dbReference>
<reference evidence="9 10" key="1">
    <citation type="submission" date="2012-01" db="EMBL/GenBank/DDBJ databases">
        <title>Complete sequence of chromosome of Clostridium pasteurianum BC1.</title>
        <authorList>
            <consortium name="US DOE Joint Genome Institute"/>
            <person name="Lucas S."/>
            <person name="Han J."/>
            <person name="Lapidus A."/>
            <person name="Cheng J.-F."/>
            <person name="Goodwin L."/>
            <person name="Pitluck S."/>
            <person name="Peters L."/>
            <person name="Mikhailova N."/>
            <person name="Teshima H."/>
            <person name="Detter J.C."/>
            <person name="Han C."/>
            <person name="Tapia R."/>
            <person name="Land M."/>
            <person name="Hauser L."/>
            <person name="Kyrpides N."/>
            <person name="Ivanova N."/>
            <person name="Pagani I."/>
            <person name="Dunn J."/>
            <person name="Taghavi S."/>
            <person name="Francis A."/>
            <person name="van der Lelie D."/>
            <person name="Woyke T."/>
        </authorList>
    </citation>
    <scope>NUCLEOTIDE SEQUENCE [LARGE SCALE GENOMIC DNA]</scope>
    <source>
        <strain evidence="9 10">BC1</strain>
    </source>
</reference>
<feature type="transmembrane region" description="Helical" evidence="7">
    <location>
        <begin position="21"/>
        <end position="43"/>
    </location>
</feature>
<keyword evidence="5 7" id="KW-1133">Transmembrane helix</keyword>
<dbReference type="InterPro" id="IPR035906">
    <property type="entry name" value="MetI-like_sf"/>
</dbReference>
<evidence type="ECO:0000256" key="1">
    <source>
        <dbReference type="ARBA" id="ARBA00004651"/>
    </source>
</evidence>
<dbReference type="HOGENOM" id="CLU_016047_1_1_9"/>
<dbReference type="EMBL" id="CP003261">
    <property type="protein sequence ID" value="AGK98380.1"/>
    <property type="molecule type" value="Genomic_DNA"/>
</dbReference>
<proteinExistence type="inferred from homology"/>
<dbReference type="KEGG" id="cpas:Clopa_3598"/>
<evidence type="ECO:0000256" key="7">
    <source>
        <dbReference type="RuleBase" id="RU363032"/>
    </source>
</evidence>
<evidence type="ECO:0000256" key="5">
    <source>
        <dbReference type="ARBA" id="ARBA00022989"/>
    </source>
</evidence>
<dbReference type="PATRIC" id="fig|86416.3.peg.3596"/>
<organism evidence="9 10">
    <name type="scientific">Clostridium pasteurianum BC1</name>
    <dbReference type="NCBI Taxonomy" id="86416"/>
    <lineage>
        <taxon>Bacteria</taxon>
        <taxon>Bacillati</taxon>
        <taxon>Bacillota</taxon>
        <taxon>Clostridia</taxon>
        <taxon>Eubacteriales</taxon>
        <taxon>Clostridiaceae</taxon>
        <taxon>Clostridium</taxon>
    </lineage>
</organism>
<comment type="subcellular location">
    <subcellularLocation>
        <location evidence="1 7">Cell membrane</location>
        <topology evidence="1 7">Multi-pass membrane protein</topology>
    </subcellularLocation>
</comment>
<dbReference type="OrthoDB" id="157184at2"/>
<dbReference type="SUPFAM" id="SSF161098">
    <property type="entry name" value="MetI-like"/>
    <property type="match status" value="1"/>
</dbReference>
<evidence type="ECO:0000256" key="2">
    <source>
        <dbReference type="ARBA" id="ARBA00022448"/>
    </source>
</evidence>
<dbReference type="eggNOG" id="COG0395">
    <property type="taxonomic scope" value="Bacteria"/>
</dbReference>
<feature type="transmembrane region" description="Helical" evidence="7">
    <location>
        <begin position="257"/>
        <end position="275"/>
    </location>
</feature>
<evidence type="ECO:0000313" key="10">
    <source>
        <dbReference type="Proteomes" id="UP000013523"/>
    </source>
</evidence>
<protein>
    <submittedName>
        <fullName evidence="9">ABC-type sugar transport system, permease component</fullName>
    </submittedName>
</protein>
<sequence>MFKKKIKYKNSMIPGIRVLNYTMLLILFITMAVPMINVLAISFSTKLGSMQPGIRLFPDRFTLEGYKDVWTRVQLWRPFFNSLFVTILSTFIEIILSSMAGYVLIQKDLPFKKLMTTLIIVTMMIPGDLTLISIYSVNKQLGLLNTYTGLIVNSLVSGLSILLMRNYFLSVPESLAEAARLDNTGEFKIFWRIYLPLSVPGLATVTFIEFINKWNSLMIPTTLITQQDKYTLPLVIRALVFNQASQSGTDFIAPNTIMAAMVISIIPLILIYIFAQRFLISGMTIGASKE</sequence>
<evidence type="ECO:0000256" key="3">
    <source>
        <dbReference type="ARBA" id="ARBA00022475"/>
    </source>
</evidence>
<dbReference type="RefSeq" id="WP_015616663.1">
    <property type="nucleotide sequence ID" value="NC_021182.1"/>
</dbReference>
<keyword evidence="3" id="KW-1003">Cell membrane</keyword>
<dbReference type="CDD" id="cd06261">
    <property type="entry name" value="TM_PBP2"/>
    <property type="match status" value="1"/>
</dbReference>
<feature type="domain" description="ABC transmembrane type-1" evidence="8">
    <location>
        <begin position="79"/>
        <end position="274"/>
    </location>
</feature>
<name>R4KFJ3_CLOPA</name>
<accession>R4KFJ3</accession>
<comment type="similarity">
    <text evidence="7">Belongs to the binding-protein-dependent transport system permease family.</text>
</comment>
<dbReference type="PANTHER" id="PTHR43744">
    <property type="entry name" value="ABC TRANSPORTER PERMEASE PROTEIN MG189-RELATED-RELATED"/>
    <property type="match status" value="1"/>
</dbReference>
<feature type="transmembrane region" description="Helical" evidence="7">
    <location>
        <begin position="147"/>
        <end position="168"/>
    </location>
</feature>
<dbReference type="PROSITE" id="PS50928">
    <property type="entry name" value="ABC_TM1"/>
    <property type="match status" value="1"/>
</dbReference>
<evidence type="ECO:0000313" key="9">
    <source>
        <dbReference type="EMBL" id="AGK98380.1"/>
    </source>
</evidence>
<dbReference type="GO" id="GO:0005886">
    <property type="term" value="C:plasma membrane"/>
    <property type="evidence" value="ECO:0007669"/>
    <property type="project" value="UniProtKB-SubCell"/>
</dbReference>
<evidence type="ECO:0000259" key="8">
    <source>
        <dbReference type="PROSITE" id="PS50928"/>
    </source>
</evidence>
<feature type="transmembrane region" description="Helical" evidence="7">
    <location>
        <begin position="117"/>
        <end position="135"/>
    </location>
</feature>
<keyword evidence="9" id="KW-0762">Sugar transport</keyword>
<gene>
    <name evidence="9" type="ORF">Clopa_3598</name>
</gene>
<evidence type="ECO:0000256" key="6">
    <source>
        <dbReference type="ARBA" id="ARBA00023136"/>
    </source>
</evidence>
<dbReference type="Pfam" id="PF00528">
    <property type="entry name" value="BPD_transp_1"/>
    <property type="match status" value="1"/>
</dbReference>
<keyword evidence="2 7" id="KW-0813">Transport</keyword>
<dbReference type="GO" id="GO:0055085">
    <property type="term" value="P:transmembrane transport"/>
    <property type="evidence" value="ECO:0007669"/>
    <property type="project" value="InterPro"/>
</dbReference>
<evidence type="ECO:0000256" key="4">
    <source>
        <dbReference type="ARBA" id="ARBA00022692"/>
    </source>
</evidence>
<dbReference type="PANTHER" id="PTHR43744:SF9">
    <property type="entry name" value="POLYGALACTURONAN_RHAMNOGALACTURONAN TRANSPORT SYSTEM PERMEASE PROTEIN YTCP"/>
    <property type="match status" value="1"/>
</dbReference>
<feature type="transmembrane region" description="Helical" evidence="7">
    <location>
        <begin position="79"/>
        <end position="105"/>
    </location>
</feature>
<keyword evidence="4 7" id="KW-0812">Transmembrane</keyword>
<feature type="transmembrane region" description="Helical" evidence="7">
    <location>
        <begin position="189"/>
        <end position="211"/>
    </location>
</feature>
<dbReference type="STRING" id="86416.Clopa_3598"/>
<dbReference type="Gene3D" id="1.10.3720.10">
    <property type="entry name" value="MetI-like"/>
    <property type="match status" value="1"/>
</dbReference>
<keyword evidence="6 7" id="KW-0472">Membrane</keyword>
<dbReference type="InterPro" id="IPR000515">
    <property type="entry name" value="MetI-like"/>
</dbReference>
<dbReference type="AlphaFoldDB" id="R4KFJ3"/>